<keyword evidence="3 5" id="KW-0949">S-adenosyl-L-methionine</keyword>
<dbReference type="Gene3D" id="3.40.50.150">
    <property type="entry name" value="Vaccinia Virus protein VP39"/>
    <property type="match status" value="1"/>
</dbReference>
<dbReference type="Gene3D" id="2.40.50.1070">
    <property type="match status" value="1"/>
</dbReference>
<dbReference type="PROSITE" id="PS51687">
    <property type="entry name" value="SAM_MT_RNA_M5U"/>
    <property type="match status" value="1"/>
</dbReference>
<feature type="binding site" evidence="5 6">
    <location>
        <position position="294"/>
    </location>
    <ligand>
        <name>S-adenosyl-L-methionine</name>
        <dbReference type="ChEBI" id="CHEBI:59789"/>
    </ligand>
</feature>
<dbReference type="GO" id="GO:0032259">
    <property type="term" value="P:methylation"/>
    <property type="evidence" value="ECO:0007669"/>
    <property type="project" value="UniProtKB-KW"/>
</dbReference>
<dbReference type="GO" id="GO:0030697">
    <property type="term" value="F:tRNA (uracil(54)-C5)-methyltransferase activity, S-adenosyl methionine-dependent"/>
    <property type="evidence" value="ECO:0007669"/>
    <property type="project" value="UniProtKB-EC"/>
</dbReference>
<feature type="binding site" evidence="5 6">
    <location>
        <position position="185"/>
    </location>
    <ligand>
        <name>S-adenosyl-L-methionine</name>
        <dbReference type="ChEBI" id="CHEBI:59789"/>
    </ligand>
</feature>
<dbReference type="NCBIfam" id="TIGR02143">
    <property type="entry name" value="trmA_only"/>
    <property type="match status" value="1"/>
</dbReference>
<evidence type="ECO:0000313" key="9">
    <source>
        <dbReference type="Proteomes" id="UP001528823"/>
    </source>
</evidence>
<dbReference type="Proteomes" id="UP001528823">
    <property type="component" value="Unassembled WGS sequence"/>
</dbReference>
<feature type="binding site" evidence="5 6">
    <location>
        <position position="234"/>
    </location>
    <ligand>
        <name>S-adenosyl-L-methionine</name>
        <dbReference type="ChEBI" id="CHEBI:59789"/>
    </ligand>
</feature>
<feature type="binding site" evidence="5 6">
    <location>
        <position position="213"/>
    </location>
    <ligand>
        <name>S-adenosyl-L-methionine</name>
        <dbReference type="ChEBI" id="CHEBI:59789"/>
    </ligand>
</feature>
<accession>A0ABT5U2P4</accession>
<dbReference type="InterPro" id="IPR029063">
    <property type="entry name" value="SAM-dependent_MTases_sf"/>
</dbReference>
<reference evidence="8 9" key="1">
    <citation type="submission" date="2022-11" db="EMBL/GenBank/DDBJ databases">
        <title>Spartinivicinus poritis sp. nov., isolated from scleractinian coral Porites lutea.</title>
        <authorList>
            <person name="Zhang G."/>
            <person name="Cai L."/>
            <person name="Wei Q."/>
        </authorList>
    </citation>
    <scope>NUCLEOTIDE SEQUENCE [LARGE SCALE GENOMIC DNA]</scope>
    <source>
        <strain evidence="8 9">A2-2</strain>
    </source>
</reference>
<dbReference type="InterPro" id="IPR030390">
    <property type="entry name" value="MeTrfase_TrmA_AS"/>
</dbReference>
<evidence type="ECO:0000256" key="3">
    <source>
        <dbReference type="ARBA" id="ARBA00022691"/>
    </source>
</evidence>
<comment type="caution">
    <text evidence="8">The sequence shown here is derived from an EMBL/GenBank/DDBJ whole genome shotgun (WGS) entry which is preliminary data.</text>
</comment>
<dbReference type="PROSITE" id="PS01231">
    <property type="entry name" value="TRMA_2"/>
    <property type="match status" value="1"/>
</dbReference>
<comment type="catalytic activity">
    <reaction evidence="5">
        <text>uridine(54) in tRNA + S-adenosyl-L-methionine = 5-methyluridine(54) in tRNA + S-adenosyl-L-homocysteine + H(+)</text>
        <dbReference type="Rhea" id="RHEA:42712"/>
        <dbReference type="Rhea" id="RHEA-COMP:10167"/>
        <dbReference type="Rhea" id="RHEA-COMP:10193"/>
        <dbReference type="ChEBI" id="CHEBI:15378"/>
        <dbReference type="ChEBI" id="CHEBI:57856"/>
        <dbReference type="ChEBI" id="CHEBI:59789"/>
        <dbReference type="ChEBI" id="CHEBI:65315"/>
        <dbReference type="ChEBI" id="CHEBI:74447"/>
        <dbReference type="EC" id="2.1.1.35"/>
    </reaction>
</comment>
<evidence type="ECO:0000256" key="7">
    <source>
        <dbReference type="PROSITE-ProRule" id="PRU10015"/>
    </source>
</evidence>
<proteinExistence type="inferred from homology"/>
<gene>
    <name evidence="5 8" type="primary">trmA</name>
    <name evidence="8" type="ORF">ORQ98_01150</name>
</gene>
<dbReference type="EC" id="2.1.1.35" evidence="5"/>
<feature type="active site" description="Nucleophile" evidence="5 6">
    <location>
        <position position="319"/>
    </location>
</feature>
<organism evidence="8 9">
    <name type="scientific">Spartinivicinus poritis</name>
    <dbReference type="NCBI Taxonomy" id="2994640"/>
    <lineage>
        <taxon>Bacteria</taxon>
        <taxon>Pseudomonadati</taxon>
        <taxon>Pseudomonadota</taxon>
        <taxon>Gammaproteobacteria</taxon>
        <taxon>Oceanospirillales</taxon>
        <taxon>Zooshikellaceae</taxon>
        <taxon>Spartinivicinus</taxon>
    </lineage>
</organism>
<name>A0ABT5U2P4_9GAMM</name>
<keyword evidence="9" id="KW-1185">Reference proteome</keyword>
<evidence type="ECO:0000256" key="5">
    <source>
        <dbReference type="HAMAP-Rule" id="MF_01011"/>
    </source>
</evidence>
<feature type="binding site" evidence="5">
    <location>
        <position position="218"/>
    </location>
    <ligand>
        <name>S-adenosyl-L-methionine</name>
        <dbReference type="ChEBI" id="CHEBI:59789"/>
    </ligand>
</feature>
<evidence type="ECO:0000256" key="4">
    <source>
        <dbReference type="ARBA" id="ARBA00022694"/>
    </source>
</evidence>
<feature type="active site" description="Proton acceptor" evidence="5">
    <location>
        <position position="353"/>
    </location>
</feature>
<evidence type="ECO:0000256" key="6">
    <source>
        <dbReference type="PROSITE-ProRule" id="PRU01024"/>
    </source>
</evidence>
<comment type="catalytic activity">
    <reaction evidence="5">
        <text>uridine(341) in tmRNA + S-adenosyl-L-methionine = 5-methyluridine(341) in tmRNA + S-adenosyl-L-homocysteine + H(+)</text>
        <dbReference type="Rhea" id="RHEA:43612"/>
        <dbReference type="Rhea" id="RHEA-COMP:10630"/>
        <dbReference type="Rhea" id="RHEA-COMP:10631"/>
        <dbReference type="ChEBI" id="CHEBI:15378"/>
        <dbReference type="ChEBI" id="CHEBI:57856"/>
        <dbReference type="ChEBI" id="CHEBI:59789"/>
        <dbReference type="ChEBI" id="CHEBI:65315"/>
        <dbReference type="ChEBI" id="CHEBI:74447"/>
    </reaction>
</comment>
<dbReference type="CDD" id="cd02440">
    <property type="entry name" value="AdoMet_MTases"/>
    <property type="match status" value="1"/>
</dbReference>
<evidence type="ECO:0000256" key="2">
    <source>
        <dbReference type="ARBA" id="ARBA00022679"/>
    </source>
</evidence>
<feature type="active site" evidence="7">
    <location>
        <position position="319"/>
    </location>
</feature>
<keyword evidence="1 5" id="KW-0489">Methyltransferase</keyword>
<dbReference type="PROSITE" id="PS01230">
    <property type="entry name" value="TRMA_1"/>
    <property type="match status" value="1"/>
</dbReference>
<dbReference type="InterPro" id="IPR011869">
    <property type="entry name" value="TrmA_MeTrfase"/>
</dbReference>
<dbReference type="EMBL" id="JAPMOU010000001">
    <property type="protein sequence ID" value="MDE1460562.1"/>
    <property type="molecule type" value="Genomic_DNA"/>
</dbReference>
<dbReference type="PANTHER" id="PTHR47790">
    <property type="entry name" value="TRNA/TMRNA (URACIL-C(5))-METHYLTRANSFERASE"/>
    <property type="match status" value="1"/>
</dbReference>
<dbReference type="HAMAP" id="MF_01011">
    <property type="entry name" value="RNA_methyltr_TrmA"/>
    <property type="match status" value="1"/>
</dbReference>
<dbReference type="PANTHER" id="PTHR47790:SF2">
    <property type="entry name" value="TRNA_TMRNA (URACIL-C(5))-METHYLTRANSFERASE"/>
    <property type="match status" value="1"/>
</dbReference>
<evidence type="ECO:0000256" key="1">
    <source>
        <dbReference type="ARBA" id="ARBA00022603"/>
    </source>
</evidence>
<comment type="similarity">
    <text evidence="5">Belongs to the class I-like SAM-binding methyltransferase superfamily. RNA M5U methyltransferase family. TrmA subfamily.</text>
</comment>
<dbReference type="InterPro" id="IPR030391">
    <property type="entry name" value="MeTrfase_TrmA_CS"/>
</dbReference>
<protein>
    <recommendedName>
        <fullName evidence="5">tRNA/tmRNA (uracil-C(5))-methyltransferase</fullName>
        <ecNumber evidence="5">2.1.1.35</ecNumber>
    </recommendedName>
    <alternativeName>
        <fullName evidence="5">tRNA (uracil(54)-C(5))-methyltransferase</fullName>
    </alternativeName>
    <alternativeName>
        <fullName evidence="5">tRNA(m5U54)-methyltransferase</fullName>
        <shortName evidence="5">RUMT</shortName>
    </alternativeName>
    <alternativeName>
        <fullName evidence="5">tmRNA (uracil(341)-C(5))-methyltransferase</fullName>
    </alternativeName>
</protein>
<evidence type="ECO:0000313" key="8">
    <source>
        <dbReference type="EMBL" id="MDE1460562.1"/>
    </source>
</evidence>
<dbReference type="Pfam" id="PF05958">
    <property type="entry name" value="tRNA_U5-meth_tr"/>
    <property type="match status" value="1"/>
</dbReference>
<comment type="function">
    <text evidence="5">Dual-specificity methyltransferase that catalyzes the formation of 5-methyluridine at position 54 (m5U54) in all tRNAs, and that of position 341 (m5U341) in tmRNA (transfer-mRNA).</text>
</comment>
<dbReference type="RefSeq" id="WP_274686933.1">
    <property type="nucleotide sequence ID" value="NZ_JAPMOU010000001.1"/>
</dbReference>
<dbReference type="SUPFAM" id="SSF53335">
    <property type="entry name" value="S-adenosyl-L-methionine-dependent methyltransferases"/>
    <property type="match status" value="1"/>
</dbReference>
<dbReference type="InterPro" id="IPR010280">
    <property type="entry name" value="U5_MeTrfase_fam"/>
</dbReference>
<keyword evidence="2 5" id="KW-0808">Transferase</keyword>
<keyword evidence="4 5" id="KW-0819">tRNA processing</keyword>
<sequence length="361" mass="41794">MAVIHIDPKQYPQQLKEKSEQLSAAYAGFNSPQLEIYPSLPQHYRMRAEFRIWRDNGRIHYAMFNPENKQVIEVTEFPVATLSISELMPKLLTALQVKEVLHKRLFQVEFLASQTGDVLVSLIYHKPLDDSWEQAAKQLEQQLNIYIIGRSRKQRVVLSQDYVIEKLTVDEQSYYYQQIENSFTQPNAHVCEKMLSWAKGIAEELSGDLLELYCGNGNFTIPLAKQFNKVLATEISKTSVKAAEYNFQRNNIENVTIARMASEELTEALNKIRAFRRLAHVNLDDYQFSTVFVDPPRAGLDPATEELVKRFDNIIYISCNPTTQQQNIANLMDTHQVKRFALFDQFPYTHHMEAGVLLQKR</sequence>